<proteinExistence type="predicted"/>
<accession>A0A1V6QWX9</accession>
<evidence type="ECO:0000313" key="2">
    <source>
        <dbReference type="EMBL" id="OQD93688.1"/>
    </source>
</evidence>
<dbReference type="AlphaFoldDB" id="A0A1V6QWX9"/>
<dbReference type="Proteomes" id="UP000191612">
    <property type="component" value="Unassembled WGS sequence"/>
</dbReference>
<sequence length="73" mass="7928">MSEKTKTPATMAPPAPSNSQKVIRAKEAEKALLVAAEAGSVTGTEELAAILPEIIKNIVEERRLDRKVENWSL</sequence>
<keyword evidence="3" id="KW-1185">Reference proteome</keyword>
<feature type="region of interest" description="Disordered" evidence="1">
    <location>
        <begin position="1"/>
        <end position="22"/>
    </location>
</feature>
<dbReference type="EMBL" id="MDYO01000031">
    <property type="protein sequence ID" value="OQD93688.1"/>
    <property type="molecule type" value="Genomic_DNA"/>
</dbReference>
<evidence type="ECO:0000313" key="3">
    <source>
        <dbReference type="Proteomes" id="UP000191612"/>
    </source>
</evidence>
<reference evidence="3" key="1">
    <citation type="journal article" date="2017" name="Nat. Microbiol.">
        <title>Global analysis of biosynthetic gene clusters reveals vast potential of secondary metabolite production in Penicillium species.</title>
        <authorList>
            <person name="Nielsen J.C."/>
            <person name="Grijseels S."/>
            <person name="Prigent S."/>
            <person name="Ji B."/>
            <person name="Dainat J."/>
            <person name="Nielsen K.F."/>
            <person name="Frisvad J.C."/>
            <person name="Workman M."/>
            <person name="Nielsen J."/>
        </authorList>
    </citation>
    <scope>NUCLEOTIDE SEQUENCE [LARGE SCALE GENOMIC DNA]</scope>
    <source>
        <strain evidence="3">IBT 29525</strain>
    </source>
</reference>
<comment type="caution">
    <text evidence="2">The sequence shown here is derived from an EMBL/GenBank/DDBJ whole genome shotgun (WGS) entry which is preliminary data.</text>
</comment>
<organism evidence="2 3">
    <name type="scientific">Penicillium solitum</name>
    <dbReference type="NCBI Taxonomy" id="60172"/>
    <lineage>
        <taxon>Eukaryota</taxon>
        <taxon>Fungi</taxon>
        <taxon>Dikarya</taxon>
        <taxon>Ascomycota</taxon>
        <taxon>Pezizomycotina</taxon>
        <taxon>Eurotiomycetes</taxon>
        <taxon>Eurotiomycetidae</taxon>
        <taxon>Eurotiales</taxon>
        <taxon>Aspergillaceae</taxon>
        <taxon>Penicillium</taxon>
    </lineage>
</organism>
<name>A0A1V6QWX9_9EURO</name>
<evidence type="ECO:0000256" key="1">
    <source>
        <dbReference type="SAM" id="MobiDB-lite"/>
    </source>
</evidence>
<protein>
    <submittedName>
        <fullName evidence="2">Uncharacterized protein</fullName>
    </submittedName>
</protein>
<gene>
    <name evidence="2" type="ORF">PENSOL_c031G08819</name>
</gene>